<dbReference type="OrthoDB" id="2017974at2759"/>
<dbReference type="GO" id="GO:0000184">
    <property type="term" value="P:nuclear-transcribed mRNA catabolic process, nonsense-mediated decay"/>
    <property type="evidence" value="ECO:0007669"/>
    <property type="project" value="TreeGrafter"/>
</dbReference>
<feature type="compositionally biased region" description="Low complexity" evidence="1">
    <location>
        <begin position="1"/>
        <end position="13"/>
    </location>
</feature>
<dbReference type="CDD" id="cd09880">
    <property type="entry name" value="PIN_Smg5-6-like"/>
    <property type="match status" value="1"/>
</dbReference>
<dbReference type="SUPFAM" id="SSF88723">
    <property type="entry name" value="PIN domain-like"/>
    <property type="match status" value="1"/>
</dbReference>
<feature type="compositionally biased region" description="Pro residues" evidence="1">
    <location>
        <begin position="106"/>
        <end position="116"/>
    </location>
</feature>
<dbReference type="Gene3D" id="1.25.40.10">
    <property type="entry name" value="Tetratricopeptide repeat domain"/>
    <property type="match status" value="2"/>
</dbReference>
<dbReference type="GO" id="GO:0005697">
    <property type="term" value="C:telomerase holoenzyme complex"/>
    <property type="evidence" value="ECO:0007669"/>
    <property type="project" value="TreeGrafter"/>
</dbReference>
<dbReference type="SMART" id="SM00670">
    <property type="entry name" value="PINc"/>
    <property type="match status" value="1"/>
</dbReference>
<dbReference type="InterPro" id="IPR002716">
    <property type="entry name" value="PIN_dom"/>
</dbReference>
<dbReference type="GO" id="GO:0042162">
    <property type="term" value="F:telomeric DNA binding"/>
    <property type="evidence" value="ECO:0007669"/>
    <property type="project" value="TreeGrafter"/>
</dbReference>
<dbReference type="SUPFAM" id="SSF48452">
    <property type="entry name" value="TPR-like"/>
    <property type="match status" value="1"/>
</dbReference>
<dbReference type="Pfam" id="PF10373">
    <property type="entry name" value="EST1_DNA_bind"/>
    <property type="match status" value="1"/>
</dbReference>
<dbReference type="InterPro" id="IPR011990">
    <property type="entry name" value="TPR-like_helical_dom_sf"/>
</dbReference>
<reference evidence="3 4" key="1">
    <citation type="submission" date="2016-07" db="EMBL/GenBank/DDBJ databases">
        <title>Pervasive Adenine N6-methylation of Active Genes in Fungi.</title>
        <authorList>
            <consortium name="DOE Joint Genome Institute"/>
            <person name="Mondo S.J."/>
            <person name="Dannebaum R.O."/>
            <person name="Kuo R.C."/>
            <person name="Labutti K."/>
            <person name="Haridas S."/>
            <person name="Kuo A."/>
            <person name="Salamov A."/>
            <person name="Ahrendt S.R."/>
            <person name="Lipzen A."/>
            <person name="Sullivan W."/>
            <person name="Andreopoulos W.B."/>
            <person name="Clum A."/>
            <person name="Lindquist E."/>
            <person name="Daum C."/>
            <person name="Ramamoorthy G.K."/>
            <person name="Gryganskyi A."/>
            <person name="Culley D."/>
            <person name="Magnuson J.K."/>
            <person name="James T.Y."/>
            <person name="O'Malley M.A."/>
            <person name="Stajich J.E."/>
            <person name="Spatafora J.W."/>
            <person name="Visel A."/>
            <person name="Grigoriev I.V."/>
        </authorList>
    </citation>
    <scope>NUCLEOTIDE SEQUENCE [LARGE SCALE GENOMIC DNA]</scope>
    <source>
        <strain evidence="3 4">NRRL 3301</strain>
    </source>
</reference>
<sequence>MNQSSRKGGRSSSARNDFHRGTQNTEQRALFNPNADHPITFNKDAPRPTMPQRSQQSVAPMMQHQRKHPDQGRGRPAASGRTLWEPSQSVAAPARPPVSSTIRSSPPDPHSAPSSPPTTARSPKKSSTDQAADQHRQLLKSKWQQIQQLEAQVARHWKLAQSTTYGQGLVYQPKEQDEISRHDAAMTSATDRPPLAHPWLTMQPSDWQAADAFWQEKMDLHFKLARAFLEMVCLDYDVALNKNLEGLCWKHAVYAVVVQLRQALQQCHVLALAFPEVKEDADLSKSRTVSADDMDVGRRDADADADELKLIKSDEKDRDDGVTVYLFNAGDLQDEVDKDDGSDPDEEAIMVPVVTEHGMTMIPMANKKKEHPGTLRASEKAWSHRQVYDQHCQWMATFLERAVVFYQGWMAALFRLDGLDLKTMDSRLQLWQRRQRWKWFNAVFYRCDLARYQFLHADRNAPGHTKAAAWHLFGAWLMPSSGRLYAQLALLCSKQQTATKTDPALHLPLPTKHMHQVYFATRALMVRRNAVASAREHMLELLEQNRQWHDRHLSPSASAGSRKKAKKASQALQRPVGCSDSDWAVGLFLRLHGLLFTKIGLDAFGQVKTEFLAHLFHDSKGEPRLERGQQDAAQTPAFGGQAWFWMEALVLTVSAVYQYNYSTSTVSKSLQAPWSDANDELIRDTVDNIMVQYALDLLMDMVLTVLTRRPGLETSPCLAPLAAGDQAVGFSLLREASLVFGSSLEPNRTDIGDTEHSEQHSPPWQDDSDTSLIFLGLFLQWMVMTGIGIRRRQGCASAWEQWTGHRPPRAMARWWHAWMPLLNELLHSLEPDERHALVQHHILSASWTDSDDWTEDHWQLVLDTLGPQPLLPEDDYVRGCGWVDDFFLKRSPASVPMDNPMAALPHQRLVRLLHYAFLLVKQMNYGLEYDPVLEAFHVKDVPLDDSRAKEELQGDAWASDELEDDGSMSVEATQALQQMELMALSDDEQDGDVFGALRERRQQLQDRLATIASPQRPTAQEHLQQLREKIVPGKTVLVLDTNCFIGHLDLIRRVFEQGQWQIIIPLAVITELDGLQGNAPPLGQIAQDALTLIETTLQNKTRRRDLLRIQTSHHHFLYDIAIRSEQFDFGETGKNLDDLVLSTCLWWLKQASAVPVFVPVCLVTADRNLKVKARAREVHILPVRALL</sequence>
<dbReference type="Proteomes" id="UP000242146">
    <property type="component" value="Unassembled WGS sequence"/>
</dbReference>
<dbReference type="STRING" id="101127.A0A1X2GYA5"/>
<feature type="region of interest" description="Disordered" evidence="1">
    <location>
        <begin position="1"/>
        <end position="136"/>
    </location>
</feature>
<evidence type="ECO:0000259" key="2">
    <source>
        <dbReference type="SMART" id="SM00670"/>
    </source>
</evidence>
<feature type="region of interest" description="Disordered" evidence="1">
    <location>
        <begin position="552"/>
        <end position="573"/>
    </location>
</feature>
<dbReference type="InterPro" id="IPR029060">
    <property type="entry name" value="PIN-like_dom_sf"/>
</dbReference>
<dbReference type="EMBL" id="MCGT01000001">
    <property type="protein sequence ID" value="ORX63071.1"/>
    <property type="molecule type" value="Genomic_DNA"/>
</dbReference>
<organism evidence="3 4">
    <name type="scientific">Hesseltinella vesiculosa</name>
    <dbReference type="NCBI Taxonomy" id="101127"/>
    <lineage>
        <taxon>Eukaryota</taxon>
        <taxon>Fungi</taxon>
        <taxon>Fungi incertae sedis</taxon>
        <taxon>Mucoromycota</taxon>
        <taxon>Mucoromycotina</taxon>
        <taxon>Mucoromycetes</taxon>
        <taxon>Mucorales</taxon>
        <taxon>Cunninghamellaceae</taxon>
        <taxon>Hesseltinella</taxon>
    </lineage>
</organism>
<protein>
    <recommendedName>
        <fullName evidence="2">PIN domain-containing protein</fullName>
    </recommendedName>
</protein>
<comment type="caution">
    <text evidence="3">The sequence shown here is derived from an EMBL/GenBank/DDBJ whole genome shotgun (WGS) entry which is preliminary data.</text>
</comment>
<dbReference type="Gene3D" id="3.40.50.1010">
    <property type="entry name" value="5'-nuclease"/>
    <property type="match status" value="1"/>
</dbReference>
<feature type="domain" description="PIN" evidence="2">
    <location>
        <begin position="1035"/>
        <end position="1171"/>
    </location>
</feature>
<dbReference type="InterPro" id="IPR018834">
    <property type="entry name" value="DNA/RNA-bd_Est1-type"/>
</dbReference>
<evidence type="ECO:0000313" key="3">
    <source>
        <dbReference type="EMBL" id="ORX63071.1"/>
    </source>
</evidence>
<dbReference type="InterPro" id="IPR045153">
    <property type="entry name" value="Est1/Ebs1-like"/>
</dbReference>
<name>A0A1X2GYA5_9FUNG</name>
<dbReference type="Pfam" id="PF13638">
    <property type="entry name" value="PIN_4"/>
    <property type="match status" value="1"/>
</dbReference>
<dbReference type="GO" id="GO:0070034">
    <property type="term" value="F:telomerase RNA binding"/>
    <property type="evidence" value="ECO:0007669"/>
    <property type="project" value="TreeGrafter"/>
</dbReference>
<dbReference type="GO" id="GO:0004540">
    <property type="term" value="F:RNA nuclease activity"/>
    <property type="evidence" value="ECO:0007669"/>
    <property type="project" value="UniProtKB-ARBA"/>
</dbReference>
<gene>
    <name evidence="3" type="ORF">DM01DRAFT_1403452</name>
</gene>
<evidence type="ECO:0000256" key="1">
    <source>
        <dbReference type="SAM" id="MobiDB-lite"/>
    </source>
</evidence>
<dbReference type="PANTHER" id="PTHR15696:SF0">
    <property type="entry name" value="TELOMERASE-BINDING PROTEIN EST1A"/>
    <property type="match status" value="1"/>
</dbReference>
<proteinExistence type="predicted"/>
<accession>A0A1X2GYA5</accession>
<evidence type="ECO:0000313" key="4">
    <source>
        <dbReference type="Proteomes" id="UP000242146"/>
    </source>
</evidence>
<keyword evidence="4" id="KW-1185">Reference proteome</keyword>
<dbReference type="PANTHER" id="PTHR15696">
    <property type="entry name" value="SMG-7 SUPPRESSOR WITH MORPHOLOGICAL EFFECT ON GENITALIA PROTEIN 7"/>
    <property type="match status" value="1"/>
</dbReference>
<dbReference type="AlphaFoldDB" id="A0A1X2GYA5"/>